<dbReference type="Proteomes" id="UP000264883">
    <property type="component" value="Chromosome"/>
</dbReference>
<keyword evidence="2" id="KW-1185">Reference proteome</keyword>
<proteinExistence type="predicted"/>
<dbReference type="RefSeq" id="WP_119864908.1">
    <property type="nucleotide sequence ID" value="NZ_CP016786.1"/>
</dbReference>
<dbReference type="InterPro" id="IPR013419">
    <property type="entry name" value="CRISPR-assoc_prot_Cas7/Csh2"/>
</dbReference>
<dbReference type="GO" id="GO:0043571">
    <property type="term" value="P:maintenance of CRISPR repeat elements"/>
    <property type="evidence" value="ECO:0007669"/>
    <property type="project" value="InterPro"/>
</dbReference>
<sequence length="304" mass="35129">MIKNRSELIFLYDGTNNNLNGDPLDSNKPRIDEESGINLVTDVRLKRTIRDYLYDYKGLEIFVREIKDDKENVQDAKMRAKDFGKTKEEIKKSVTEQCIDVRLFGATIPLDKDSITFTGPVQFNMGRSLHRVVLKRIKGTGAFASGEGKSNKTFREEYILPYSLVGFYGIINEHAAEHTKLTEEDVNLLMEAMWNGTKNLISRSKIGQLPRLLLKINFKEDNYHIGALLNKLSLNKEMEDENIRSPKDYKIELRDLLRAITLNKEKIENIEYVIDEDIKFCLDGEEIEFTEAIRDVELKALEIK</sequence>
<dbReference type="Pfam" id="PF05107">
    <property type="entry name" value="Cas_Cas7"/>
    <property type="match status" value="1"/>
</dbReference>
<evidence type="ECO:0000313" key="2">
    <source>
        <dbReference type="Proteomes" id="UP000264883"/>
    </source>
</evidence>
<evidence type="ECO:0000313" key="1">
    <source>
        <dbReference type="EMBL" id="ASW42775.1"/>
    </source>
</evidence>
<dbReference type="KEGG" id="cia:BEN51_04585"/>
<protein>
    <submittedName>
        <fullName evidence="1">Type I-B CRISPR-associated protein Cas7/Csh2</fullName>
    </submittedName>
</protein>
<accession>A0A343JB67</accession>
<dbReference type="NCBIfam" id="TIGR01595">
    <property type="entry name" value="cas_CT1132"/>
    <property type="match status" value="1"/>
</dbReference>
<dbReference type="NCBIfam" id="TIGR02590">
    <property type="entry name" value="cas_Csh2"/>
    <property type="match status" value="1"/>
</dbReference>
<dbReference type="OrthoDB" id="9776792at2"/>
<dbReference type="InterPro" id="IPR006482">
    <property type="entry name" value="Cas7_Csh2/Csh2"/>
</dbReference>
<reference evidence="1 2" key="1">
    <citation type="submission" date="2016-08" db="EMBL/GenBank/DDBJ databases">
        <title>Complete Genome Sequence Of The Indigo Reducing Clostridium isatidis DSM15098.</title>
        <authorList>
            <person name="Little G.T."/>
            <person name="Minton N.P."/>
        </authorList>
    </citation>
    <scope>NUCLEOTIDE SEQUENCE [LARGE SCALE GENOMIC DNA]</scope>
    <source>
        <strain evidence="1 2">DSM 15098</strain>
    </source>
</reference>
<name>A0A343JB67_9CLOT</name>
<organism evidence="1 2">
    <name type="scientific">Clostridium isatidis</name>
    <dbReference type="NCBI Taxonomy" id="182773"/>
    <lineage>
        <taxon>Bacteria</taxon>
        <taxon>Bacillati</taxon>
        <taxon>Bacillota</taxon>
        <taxon>Clostridia</taxon>
        <taxon>Eubacteriales</taxon>
        <taxon>Clostridiaceae</taxon>
        <taxon>Clostridium</taxon>
    </lineage>
</organism>
<dbReference type="AlphaFoldDB" id="A0A343JB67"/>
<dbReference type="EMBL" id="CP016786">
    <property type="protein sequence ID" value="ASW42775.1"/>
    <property type="molecule type" value="Genomic_DNA"/>
</dbReference>
<gene>
    <name evidence="1" type="ORF">BEN51_04585</name>
</gene>